<keyword evidence="3" id="KW-0645">Protease</keyword>
<name>A0A4Z1BCX9_9GAMM</name>
<reference evidence="3 4" key="1">
    <citation type="submission" date="2019-04" db="EMBL/GenBank/DDBJ databases">
        <authorList>
            <person name="Park S."/>
            <person name="Yoon J.-H."/>
        </authorList>
    </citation>
    <scope>NUCLEOTIDE SEQUENCE [LARGE SCALE GENOMIC DNA]</scope>
    <source>
        <strain evidence="3 4">HJM-18</strain>
    </source>
</reference>
<dbReference type="Proteomes" id="UP000298325">
    <property type="component" value="Unassembled WGS sequence"/>
</dbReference>
<dbReference type="Pfam" id="PF14343">
    <property type="entry name" value="PrcB_C"/>
    <property type="match status" value="1"/>
</dbReference>
<protein>
    <submittedName>
        <fullName evidence="3">Protease complex subunit PrcB family protein</fullName>
    </submittedName>
</protein>
<proteinExistence type="predicted"/>
<dbReference type="GO" id="GO:0008233">
    <property type="term" value="F:peptidase activity"/>
    <property type="evidence" value="ECO:0007669"/>
    <property type="project" value="UniProtKB-KW"/>
</dbReference>
<evidence type="ECO:0000313" key="4">
    <source>
        <dbReference type="Proteomes" id="UP000298325"/>
    </source>
</evidence>
<evidence type="ECO:0000313" key="3">
    <source>
        <dbReference type="EMBL" id="TGN40084.1"/>
    </source>
</evidence>
<dbReference type="EMBL" id="SRPF01000002">
    <property type="protein sequence ID" value="TGN40084.1"/>
    <property type="molecule type" value="Genomic_DNA"/>
</dbReference>
<keyword evidence="1" id="KW-0732">Signal</keyword>
<keyword evidence="4" id="KW-1185">Reference proteome</keyword>
<feature type="domain" description="PrcB C-terminal" evidence="2">
    <location>
        <begin position="90"/>
        <end position="144"/>
    </location>
</feature>
<accession>A0A4Z1BCX9</accession>
<dbReference type="RefSeq" id="WP_135802746.1">
    <property type="nucleotide sequence ID" value="NZ_SRPF01000002.1"/>
</dbReference>
<keyword evidence="3" id="KW-0378">Hydrolase</keyword>
<feature type="signal peptide" evidence="1">
    <location>
        <begin position="1"/>
        <end position="23"/>
    </location>
</feature>
<dbReference type="GO" id="GO:0006508">
    <property type="term" value="P:proteolysis"/>
    <property type="evidence" value="ECO:0007669"/>
    <property type="project" value="UniProtKB-KW"/>
</dbReference>
<comment type="caution">
    <text evidence="3">The sequence shown here is derived from an EMBL/GenBank/DDBJ whole genome shotgun (WGS) entry which is preliminary data.</text>
</comment>
<gene>
    <name evidence="3" type="ORF">E5Q11_07265</name>
</gene>
<feature type="chain" id="PRO_5021208431" evidence="1">
    <location>
        <begin position="24"/>
        <end position="170"/>
    </location>
</feature>
<dbReference type="OrthoDB" id="7063364at2"/>
<sequence>MRTLPEFIGAAVTAMLAALVLTACTRTYSSTADGAPLARQITASDQCGVGSEGLTYLASKDDLSTLDRWPMQNITMKPLTELDFSREHILIVGMGQKPTGGFGLTLANSQIVDDTLRLTVFLRRPPADAVVSQALTTPCAVLAITPDHWQMLEVNGNGLAPLRLDPQFNR</sequence>
<evidence type="ECO:0000256" key="1">
    <source>
        <dbReference type="SAM" id="SignalP"/>
    </source>
</evidence>
<dbReference type="InterPro" id="IPR025748">
    <property type="entry name" value="PrcB_C_dom"/>
</dbReference>
<dbReference type="PROSITE" id="PS51257">
    <property type="entry name" value="PROKAR_LIPOPROTEIN"/>
    <property type="match status" value="1"/>
</dbReference>
<organism evidence="3 4">
    <name type="scientific">Marinobacter confluentis</name>
    <dbReference type="NCBI Taxonomy" id="1697557"/>
    <lineage>
        <taxon>Bacteria</taxon>
        <taxon>Pseudomonadati</taxon>
        <taxon>Pseudomonadota</taxon>
        <taxon>Gammaproteobacteria</taxon>
        <taxon>Pseudomonadales</taxon>
        <taxon>Marinobacteraceae</taxon>
        <taxon>Marinobacter</taxon>
    </lineage>
</organism>
<evidence type="ECO:0000259" key="2">
    <source>
        <dbReference type="Pfam" id="PF14343"/>
    </source>
</evidence>
<dbReference type="AlphaFoldDB" id="A0A4Z1BCX9"/>